<organism evidence="9 10">
    <name type="scientific">Solihabitans fulvus</name>
    <dbReference type="NCBI Taxonomy" id="1892852"/>
    <lineage>
        <taxon>Bacteria</taxon>
        <taxon>Bacillati</taxon>
        <taxon>Actinomycetota</taxon>
        <taxon>Actinomycetes</taxon>
        <taxon>Pseudonocardiales</taxon>
        <taxon>Pseudonocardiaceae</taxon>
        <taxon>Solihabitans</taxon>
    </lineage>
</organism>
<protein>
    <submittedName>
        <fullName evidence="9">Carbohydrate ABC transporter permease</fullName>
    </submittedName>
</protein>
<dbReference type="Gene3D" id="1.10.3720.10">
    <property type="entry name" value="MetI-like"/>
    <property type="match status" value="1"/>
</dbReference>
<reference evidence="9 10" key="2">
    <citation type="submission" date="2019-09" db="EMBL/GenBank/DDBJ databases">
        <authorList>
            <person name="Jin C."/>
        </authorList>
    </citation>
    <scope>NUCLEOTIDE SEQUENCE [LARGE SCALE GENOMIC DNA]</scope>
    <source>
        <strain evidence="9 10">AN110305</strain>
    </source>
</reference>
<evidence type="ECO:0000256" key="3">
    <source>
        <dbReference type="ARBA" id="ARBA00022475"/>
    </source>
</evidence>
<comment type="similarity">
    <text evidence="7">Belongs to the binding-protein-dependent transport system permease family.</text>
</comment>
<dbReference type="EMBL" id="VUOB01000022">
    <property type="protein sequence ID" value="KAA2262380.1"/>
    <property type="molecule type" value="Genomic_DNA"/>
</dbReference>
<sequence length="295" mass="33050">MTALLESSPPVTPAVPRRRRNGRRTLDFIAVHSVALALGLMFTLPLVFVFLTAVMSDQQALSSELWPREWHFENFVAVFQKAPMFTYLTNSLVYSVLATAGMLLSSIPAAYALARFRWRGGNLAFMLVIAAMMLPPQVTAVPLYSMWASGHLTGTLWPLIVPYFVGDAFSIFLLRQFFLTIPEDYLDAARMDGCSEFQVLYRVLLPMTKPGIAAAALFTFLYTWNDYFGPLLYVGERQESWTLSVALASFRGMHRTTQWNLTMAATTLVLVPVVVLFLFAQKSFVRGLTFTGIKG</sequence>
<feature type="domain" description="ABC transmembrane type-1" evidence="8">
    <location>
        <begin position="88"/>
        <end position="280"/>
    </location>
</feature>
<dbReference type="SUPFAM" id="SSF161098">
    <property type="entry name" value="MetI-like"/>
    <property type="match status" value="1"/>
</dbReference>
<dbReference type="InterPro" id="IPR000515">
    <property type="entry name" value="MetI-like"/>
</dbReference>
<dbReference type="Proteomes" id="UP000323454">
    <property type="component" value="Unassembled WGS sequence"/>
</dbReference>
<dbReference type="CDD" id="cd06261">
    <property type="entry name" value="TM_PBP2"/>
    <property type="match status" value="1"/>
</dbReference>
<evidence type="ECO:0000256" key="6">
    <source>
        <dbReference type="ARBA" id="ARBA00023136"/>
    </source>
</evidence>
<dbReference type="GO" id="GO:0005886">
    <property type="term" value="C:plasma membrane"/>
    <property type="evidence" value="ECO:0007669"/>
    <property type="project" value="UniProtKB-SubCell"/>
</dbReference>
<evidence type="ECO:0000313" key="9">
    <source>
        <dbReference type="EMBL" id="KAA2262380.1"/>
    </source>
</evidence>
<feature type="transmembrane region" description="Helical" evidence="7">
    <location>
        <begin position="156"/>
        <end position="178"/>
    </location>
</feature>
<evidence type="ECO:0000256" key="5">
    <source>
        <dbReference type="ARBA" id="ARBA00022989"/>
    </source>
</evidence>
<keyword evidence="3" id="KW-1003">Cell membrane</keyword>
<feature type="transmembrane region" description="Helical" evidence="7">
    <location>
        <begin position="28"/>
        <end position="55"/>
    </location>
</feature>
<dbReference type="PROSITE" id="PS50928">
    <property type="entry name" value="ABC_TM1"/>
    <property type="match status" value="1"/>
</dbReference>
<feature type="transmembrane region" description="Helical" evidence="7">
    <location>
        <begin position="92"/>
        <end position="111"/>
    </location>
</feature>
<dbReference type="PANTHER" id="PTHR43744">
    <property type="entry name" value="ABC TRANSPORTER PERMEASE PROTEIN MG189-RELATED-RELATED"/>
    <property type="match status" value="1"/>
</dbReference>
<keyword evidence="2 7" id="KW-0813">Transport</keyword>
<name>A0A5B2XHS8_9PSEU</name>
<dbReference type="RefSeq" id="WP_149849962.1">
    <property type="nucleotide sequence ID" value="NZ_VUOB01000022.1"/>
</dbReference>
<keyword evidence="5 7" id="KW-1133">Transmembrane helix</keyword>
<dbReference type="InterPro" id="IPR035906">
    <property type="entry name" value="MetI-like_sf"/>
</dbReference>
<accession>A0A5B2XHS8</accession>
<gene>
    <name evidence="9" type="ORF">F0L68_14040</name>
</gene>
<comment type="subcellular location">
    <subcellularLocation>
        <location evidence="1 7">Cell membrane</location>
        <topology evidence="1 7">Multi-pass membrane protein</topology>
    </subcellularLocation>
</comment>
<dbReference type="PANTHER" id="PTHR43744:SF12">
    <property type="entry name" value="ABC TRANSPORTER PERMEASE PROTEIN MG189-RELATED"/>
    <property type="match status" value="1"/>
</dbReference>
<dbReference type="Pfam" id="PF00528">
    <property type="entry name" value="BPD_transp_1"/>
    <property type="match status" value="1"/>
</dbReference>
<feature type="transmembrane region" description="Helical" evidence="7">
    <location>
        <begin position="199"/>
        <end position="224"/>
    </location>
</feature>
<keyword evidence="4 7" id="KW-0812">Transmembrane</keyword>
<evidence type="ECO:0000256" key="4">
    <source>
        <dbReference type="ARBA" id="ARBA00022692"/>
    </source>
</evidence>
<dbReference type="OrthoDB" id="5175345at2"/>
<dbReference type="AlphaFoldDB" id="A0A5B2XHS8"/>
<feature type="transmembrane region" description="Helical" evidence="7">
    <location>
        <begin position="123"/>
        <end position="144"/>
    </location>
</feature>
<evidence type="ECO:0000259" key="8">
    <source>
        <dbReference type="PROSITE" id="PS50928"/>
    </source>
</evidence>
<comment type="caution">
    <text evidence="9">The sequence shown here is derived from an EMBL/GenBank/DDBJ whole genome shotgun (WGS) entry which is preliminary data.</text>
</comment>
<keyword evidence="10" id="KW-1185">Reference proteome</keyword>
<keyword evidence="6 7" id="KW-0472">Membrane</keyword>
<dbReference type="GO" id="GO:0055085">
    <property type="term" value="P:transmembrane transport"/>
    <property type="evidence" value="ECO:0007669"/>
    <property type="project" value="InterPro"/>
</dbReference>
<evidence type="ECO:0000313" key="10">
    <source>
        <dbReference type="Proteomes" id="UP000323454"/>
    </source>
</evidence>
<evidence type="ECO:0000256" key="1">
    <source>
        <dbReference type="ARBA" id="ARBA00004651"/>
    </source>
</evidence>
<evidence type="ECO:0000256" key="7">
    <source>
        <dbReference type="RuleBase" id="RU363032"/>
    </source>
</evidence>
<proteinExistence type="inferred from homology"/>
<reference evidence="9 10" key="1">
    <citation type="submission" date="2019-09" db="EMBL/GenBank/DDBJ databases">
        <title>Goodfellowia gen. nov., a new genus of the Pseudonocardineae related to Actinoalloteichus, containing Goodfellowia coeruleoviolacea gen. nov., comb. nov. gen. nov., comb. nov.</title>
        <authorList>
            <person name="Labeda D."/>
        </authorList>
    </citation>
    <scope>NUCLEOTIDE SEQUENCE [LARGE SCALE GENOMIC DNA]</scope>
    <source>
        <strain evidence="9 10">AN110305</strain>
    </source>
</reference>
<feature type="transmembrane region" description="Helical" evidence="7">
    <location>
        <begin position="259"/>
        <end position="280"/>
    </location>
</feature>
<evidence type="ECO:0000256" key="2">
    <source>
        <dbReference type="ARBA" id="ARBA00022448"/>
    </source>
</evidence>